<gene>
    <name evidence="3" type="ORF">AVDCRST_MAG92-627</name>
</gene>
<keyword evidence="2" id="KW-1133">Transmembrane helix</keyword>
<sequence length="63" mass="7158">MAIEEKRQTKETPEIKKQREKTKGAAVLTPQEKPSFRYGLLLGLIFVAINLFAAAIYFHVINP</sequence>
<reference evidence="3" key="1">
    <citation type="submission" date="2020-02" db="EMBL/GenBank/DDBJ databases">
        <authorList>
            <person name="Meier V. D."/>
        </authorList>
    </citation>
    <scope>NUCLEOTIDE SEQUENCE</scope>
    <source>
        <strain evidence="3">AVDCRST_MAG92</strain>
    </source>
</reference>
<proteinExistence type="predicted"/>
<keyword evidence="2" id="KW-0812">Transmembrane</keyword>
<dbReference type="EMBL" id="CADCTM010000091">
    <property type="protein sequence ID" value="CAA9222702.1"/>
    <property type="molecule type" value="Genomic_DNA"/>
</dbReference>
<name>A0A6J4HHT8_9CYAN</name>
<feature type="region of interest" description="Disordered" evidence="1">
    <location>
        <begin position="1"/>
        <end position="26"/>
    </location>
</feature>
<evidence type="ECO:0000256" key="1">
    <source>
        <dbReference type="SAM" id="MobiDB-lite"/>
    </source>
</evidence>
<accession>A0A6J4HHT8</accession>
<feature type="transmembrane region" description="Helical" evidence="2">
    <location>
        <begin position="38"/>
        <end position="60"/>
    </location>
</feature>
<organism evidence="3">
    <name type="scientific">uncultured Coleofasciculus sp</name>
    <dbReference type="NCBI Taxonomy" id="1267456"/>
    <lineage>
        <taxon>Bacteria</taxon>
        <taxon>Bacillati</taxon>
        <taxon>Cyanobacteriota</taxon>
        <taxon>Cyanophyceae</taxon>
        <taxon>Coleofasciculales</taxon>
        <taxon>Coleofasciculaceae</taxon>
        <taxon>Coleofasciculus</taxon>
        <taxon>environmental samples</taxon>
    </lineage>
</organism>
<protein>
    <submittedName>
        <fullName evidence="3">Uncharacterized protein</fullName>
    </submittedName>
</protein>
<feature type="compositionally biased region" description="Basic and acidic residues" evidence="1">
    <location>
        <begin position="1"/>
        <end position="23"/>
    </location>
</feature>
<evidence type="ECO:0000256" key="2">
    <source>
        <dbReference type="SAM" id="Phobius"/>
    </source>
</evidence>
<dbReference type="AlphaFoldDB" id="A0A6J4HHT8"/>
<evidence type="ECO:0000313" key="3">
    <source>
        <dbReference type="EMBL" id="CAA9222702.1"/>
    </source>
</evidence>
<keyword evidence="2" id="KW-0472">Membrane</keyword>